<dbReference type="GO" id="GO:0051400">
    <property type="term" value="F:BH domain binding"/>
    <property type="evidence" value="ECO:0007669"/>
    <property type="project" value="TreeGrafter"/>
</dbReference>
<dbReference type="InterPro" id="IPR026298">
    <property type="entry name" value="Bcl-2_fam"/>
</dbReference>
<dbReference type="GO" id="GO:0042981">
    <property type="term" value="P:regulation of apoptotic process"/>
    <property type="evidence" value="ECO:0007669"/>
    <property type="project" value="InterPro"/>
</dbReference>
<gene>
    <name evidence="5" type="ORF">CJOHNSTONI_LOCUS3972</name>
</gene>
<dbReference type="EMBL" id="CAKAEH010001267">
    <property type="protein sequence ID" value="CAG9533774.1"/>
    <property type="molecule type" value="Genomic_DNA"/>
</dbReference>
<keyword evidence="6" id="KW-1185">Reference proteome</keyword>
<sequence length="232" mass="26813">MNATDLSKNDQCHGDATNESVDFLKGVNIIQSYVTDYIQYRVHLQNGYCPYLPEIPCSDDYRFELIRAVALIFEQKHEEELTNMVTTLCQHGRLTFQRYVEVVECFAQNDDDDERGEQLSYGRLVALIAFAGLVAMKLCDMGMFSDVSIIASYTSKFLHKRIVLTWPQNKRCWENFFDRAKIIVDRNETEENEQLNLKSECSRWWLSIRALVIFGMLGIGAVTLIKTVLKAR</sequence>
<accession>A0A8J2MML1</accession>
<feature type="transmembrane region" description="Helical" evidence="3">
    <location>
        <begin position="204"/>
        <end position="225"/>
    </location>
</feature>
<evidence type="ECO:0000313" key="5">
    <source>
        <dbReference type="EMBL" id="CAG9533774.1"/>
    </source>
</evidence>
<dbReference type="GO" id="GO:0001836">
    <property type="term" value="P:release of cytochrome c from mitochondria"/>
    <property type="evidence" value="ECO:0007669"/>
    <property type="project" value="TreeGrafter"/>
</dbReference>
<dbReference type="GO" id="GO:0005741">
    <property type="term" value="C:mitochondrial outer membrane"/>
    <property type="evidence" value="ECO:0007669"/>
    <property type="project" value="TreeGrafter"/>
</dbReference>
<evidence type="ECO:0000256" key="3">
    <source>
        <dbReference type="SAM" id="Phobius"/>
    </source>
</evidence>
<protein>
    <recommendedName>
        <fullName evidence="4">Bcl-2 Bcl-2 homology region 1-3 domain-containing protein</fullName>
    </recommendedName>
</protein>
<dbReference type="Proteomes" id="UP000746747">
    <property type="component" value="Unassembled WGS sequence"/>
</dbReference>
<proteinExistence type="inferred from homology"/>
<dbReference type="AlphaFoldDB" id="A0A8J2MML1"/>
<dbReference type="GO" id="GO:0097192">
    <property type="term" value="P:extrinsic apoptotic signaling pathway in absence of ligand"/>
    <property type="evidence" value="ECO:0007669"/>
    <property type="project" value="TreeGrafter"/>
</dbReference>
<keyword evidence="3" id="KW-0472">Membrane</keyword>
<evidence type="ECO:0000313" key="6">
    <source>
        <dbReference type="Proteomes" id="UP000746747"/>
    </source>
</evidence>
<dbReference type="CDD" id="cd06845">
    <property type="entry name" value="Bcl-2_like"/>
    <property type="match status" value="1"/>
</dbReference>
<dbReference type="GO" id="GO:0008630">
    <property type="term" value="P:intrinsic apoptotic signaling pathway in response to DNA damage"/>
    <property type="evidence" value="ECO:0007669"/>
    <property type="project" value="TreeGrafter"/>
</dbReference>
<feature type="domain" description="Bcl-2 Bcl-2 homology region 1-3" evidence="4">
    <location>
        <begin position="66"/>
        <end position="173"/>
    </location>
</feature>
<dbReference type="SMART" id="SM00337">
    <property type="entry name" value="BCL"/>
    <property type="match status" value="1"/>
</dbReference>
<dbReference type="PANTHER" id="PTHR11256:SF50">
    <property type="entry name" value="APOPTOSIS REGULATOR CED-9"/>
    <property type="match status" value="1"/>
</dbReference>
<dbReference type="SUPFAM" id="SSF56854">
    <property type="entry name" value="Bcl-2 inhibitors of programmed cell death"/>
    <property type="match status" value="1"/>
</dbReference>
<reference evidence="5" key="1">
    <citation type="submission" date="2021-09" db="EMBL/GenBank/DDBJ databases">
        <authorList>
            <consortium name="Pathogen Informatics"/>
        </authorList>
    </citation>
    <scope>NUCLEOTIDE SEQUENCE</scope>
</reference>
<evidence type="ECO:0000256" key="1">
    <source>
        <dbReference type="ARBA" id="ARBA00009458"/>
    </source>
</evidence>
<dbReference type="OrthoDB" id="6021377at2759"/>
<evidence type="ECO:0000256" key="2">
    <source>
        <dbReference type="ARBA" id="ARBA00022703"/>
    </source>
</evidence>
<dbReference type="Pfam" id="PF00452">
    <property type="entry name" value="Bcl-2"/>
    <property type="match status" value="1"/>
</dbReference>
<comment type="similarity">
    <text evidence="1">Belongs to the Bcl-2 family.</text>
</comment>
<dbReference type="InterPro" id="IPR036834">
    <property type="entry name" value="Bcl-2-like_sf"/>
</dbReference>
<keyword evidence="2" id="KW-0053">Apoptosis</keyword>
<keyword evidence="3" id="KW-1133">Transmembrane helix</keyword>
<name>A0A8J2MML1_9BILA</name>
<comment type="caution">
    <text evidence="5">The sequence shown here is derived from an EMBL/GenBank/DDBJ whole genome shotgun (WGS) entry which is preliminary data.</text>
</comment>
<dbReference type="PANTHER" id="PTHR11256">
    <property type="entry name" value="BCL-2 RELATED"/>
    <property type="match status" value="1"/>
</dbReference>
<dbReference type="PROSITE" id="PS50062">
    <property type="entry name" value="BCL2_FAMILY"/>
    <property type="match status" value="1"/>
</dbReference>
<dbReference type="InterPro" id="IPR046371">
    <property type="entry name" value="Bcl-2_BH1-3"/>
</dbReference>
<dbReference type="InterPro" id="IPR002475">
    <property type="entry name" value="Bcl2-like"/>
</dbReference>
<evidence type="ECO:0000259" key="4">
    <source>
        <dbReference type="SMART" id="SM00337"/>
    </source>
</evidence>
<dbReference type="Gene3D" id="1.10.437.10">
    <property type="entry name" value="Blc2-like"/>
    <property type="match status" value="1"/>
</dbReference>
<organism evidence="5 6">
    <name type="scientific">Cercopithifilaria johnstoni</name>
    <dbReference type="NCBI Taxonomy" id="2874296"/>
    <lineage>
        <taxon>Eukaryota</taxon>
        <taxon>Metazoa</taxon>
        <taxon>Ecdysozoa</taxon>
        <taxon>Nematoda</taxon>
        <taxon>Chromadorea</taxon>
        <taxon>Rhabditida</taxon>
        <taxon>Spirurina</taxon>
        <taxon>Spiruromorpha</taxon>
        <taxon>Filarioidea</taxon>
        <taxon>Onchocercidae</taxon>
        <taxon>Cercopithifilaria</taxon>
    </lineage>
</organism>
<keyword evidence="3" id="KW-0812">Transmembrane</keyword>